<sequence length="491" mass="50934">MSPPTSHSSSTPQPRVAAPSAWNPLSLLPAGLTPFVLSHLPLPPSVAVPSLSSLKLALLGSVGAGARGGAVRVAEASVTVGEHPPETPSPPPHPKRALGVGLASPSLHVPSPLLHPSPFSSPAVAASSQNRSHSQWPLSQSSPSPPSRPGSKSRSPPLPPPSLPPTKSPRPPLPPSHLRCHHPRAQARGPQRTRKDLGSRGAPLPPDPLPQAPAPDDPPPPPPPPPPLLQSPWSSCISLSLSLLQLCRESLSLLFSSPTAPPSPPTADKDMDRIDTSSAVALATPEPSPTTPATPVGGSVPQQASGPAAEVGSQLPVPAALLLNYPPGLAGLAQSPAEARRRAEGREADWECSAHGAVRSPGGRFSPDTKVALHLLLRLDRGCPLARLPSDPTPALAPKLASRDLLPAPASPRRVLRGAARLPYHSPPLRSGSPQCLAARPPLSPSPPLRQHPAPRNAPVPARPRKLPKGSRPFEVCNFRCEPEADATYRA</sequence>
<feature type="region of interest" description="Disordered" evidence="1">
    <location>
        <begin position="390"/>
        <end position="474"/>
    </location>
</feature>
<dbReference type="Proteomes" id="UP000269721">
    <property type="component" value="Unassembled WGS sequence"/>
</dbReference>
<feature type="compositionally biased region" description="Low complexity" evidence="1">
    <location>
        <begin position="1"/>
        <end position="14"/>
    </location>
</feature>
<keyword evidence="3" id="KW-1185">Reference proteome</keyword>
<evidence type="ECO:0000313" key="2">
    <source>
        <dbReference type="EMBL" id="RKO90999.1"/>
    </source>
</evidence>
<feature type="compositionally biased region" description="Pro residues" evidence="1">
    <location>
        <begin position="203"/>
        <end position="229"/>
    </location>
</feature>
<feature type="compositionally biased region" description="Pro residues" evidence="1">
    <location>
        <begin position="442"/>
        <end position="462"/>
    </location>
</feature>
<evidence type="ECO:0000313" key="3">
    <source>
        <dbReference type="Proteomes" id="UP000269721"/>
    </source>
</evidence>
<feature type="compositionally biased region" description="Pro residues" evidence="1">
    <location>
        <begin position="156"/>
        <end position="175"/>
    </location>
</feature>
<reference evidence="3" key="1">
    <citation type="journal article" date="2018" name="Nat. Microbiol.">
        <title>Leveraging single-cell genomics to expand the fungal tree of life.</title>
        <authorList>
            <person name="Ahrendt S.R."/>
            <person name="Quandt C.A."/>
            <person name="Ciobanu D."/>
            <person name="Clum A."/>
            <person name="Salamov A."/>
            <person name="Andreopoulos B."/>
            <person name="Cheng J.F."/>
            <person name="Woyke T."/>
            <person name="Pelin A."/>
            <person name="Henrissat B."/>
            <person name="Reynolds N.K."/>
            <person name="Benny G.L."/>
            <person name="Smith M.E."/>
            <person name="James T.Y."/>
            <person name="Grigoriev I.V."/>
        </authorList>
    </citation>
    <scope>NUCLEOTIDE SEQUENCE [LARGE SCALE GENOMIC DNA]</scope>
</reference>
<organism evidence="2 3">
    <name type="scientific">Blyttiomyces helicus</name>
    <dbReference type="NCBI Taxonomy" id="388810"/>
    <lineage>
        <taxon>Eukaryota</taxon>
        <taxon>Fungi</taxon>
        <taxon>Fungi incertae sedis</taxon>
        <taxon>Chytridiomycota</taxon>
        <taxon>Chytridiomycota incertae sedis</taxon>
        <taxon>Chytridiomycetes</taxon>
        <taxon>Chytridiomycetes incertae sedis</taxon>
        <taxon>Blyttiomyces</taxon>
    </lineage>
</organism>
<feature type="region of interest" description="Disordered" evidence="1">
    <location>
        <begin position="255"/>
        <end position="311"/>
    </location>
</feature>
<proteinExistence type="predicted"/>
<feature type="region of interest" description="Disordered" evidence="1">
    <location>
        <begin position="76"/>
        <end position="233"/>
    </location>
</feature>
<evidence type="ECO:0000256" key="1">
    <source>
        <dbReference type="SAM" id="MobiDB-lite"/>
    </source>
</evidence>
<name>A0A4P9WE57_9FUNG</name>
<protein>
    <submittedName>
        <fullName evidence="2">Uncharacterized protein</fullName>
    </submittedName>
</protein>
<accession>A0A4P9WE57</accession>
<dbReference type="AlphaFoldDB" id="A0A4P9WE57"/>
<dbReference type="PRINTS" id="PR01217">
    <property type="entry name" value="PRICHEXTENSN"/>
</dbReference>
<feature type="compositionally biased region" description="Low complexity" evidence="1">
    <location>
        <begin position="104"/>
        <end position="142"/>
    </location>
</feature>
<gene>
    <name evidence="2" type="ORF">BDK51DRAFT_48856</name>
</gene>
<feature type="region of interest" description="Disordered" evidence="1">
    <location>
        <begin position="1"/>
        <end position="20"/>
    </location>
</feature>
<dbReference type="EMBL" id="KZ995276">
    <property type="protein sequence ID" value="RKO90999.1"/>
    <property type="molecule type" value="Genomic_DNA"/>
</dbReference>